<feature type="signal peptide" evidence="1">
    <location>
        <begin position="1"/>
        <end position="21"/>
    </location>
</feature>
<protein>
    <submittedName>
        <fullName evidence="2">ABC-type nitrate/sulfonate/bicarbonate transport systems periplasmic components-like protein</fullName>
    </submittedName>
</protein>
<proteinExistence type="predicted"/>
<dbReference type="eggNOG" id="COG0715">
    <property type="taxonomic scope" value="Bacteria"/>
</dbReference>
<dbReference type="AlphaFoldDB" id="Q11E39"/>
<dbReference type="PANTHER" id="PTHR30024">
    <property type="entry name" value="ALIPHATIC SULFONATES-BINDING PROTEIN-RELATED"/>
    <property type="match status" value="1"/>
</dbReference>
<dbReference type="OrthoDB" id="9806288at2"/>
<accession>Q11E39</accession>
<gene>
    <name evidence="2" type="ordered locus">Meso_2964</name>
</gene>
<organism evidence="2">
    <name type="scientific">Chelativorans sp. (strain BNC1)</name>
    <dbReference type="NCBI Taxonomy" id="266779"/>
    <lineage>
        <taxon>Bacteria</taxon>
        <taxon>Pseudomonadati</taxon>
        <taxon>Pseudomonadota</taxon>
        <taxon>Alphaproteobacteria</taxon>
        <taxon>Hyphomicrobiales</taxon>
        <taxon>Phyllobacteriaceae</taxon>
        <taxon>Chelativorans</taxon>
    </lineage>
</organism>
<evidence type="ECO:0000313" key="2">
    <source>
        <dbReference type="EMBL" id="ABG64336.1"/>
    </source>
</evidence>
<dbReference type="HOGENOM" id="CLU_791531_0_0_5"/>
<dbReference type="PANTHER" id="PTHR30024:SF42">
    <property type="entry name" value="ALIPHATIC SULFONATES-BINDING PROTEIN-RELATED"/>
    <property type="match status" value="1"/>
</dbReference>
<dbReference type="SUPFAM" id="SSF53850">
    <property type="entry name" value="Periplasmic binding protein-like II"/>
    <property type="match status" value="1"/>
</dbReference>
<dbReference type="STRING" id="266779.Meso_2964"/>
<evidence type="ECO:0000256" key="1">
    <source>
        <dbReference type="SAM" id="SignalP"/>
    </source>
</evidence>
<reference evidence="2" key="1">
    <citation type="submission" date="2006-06" db="EMBL/GenBank/DDBJ databases">
        <title>Complete sequence of chromosome of Chelativorans sp. BNC1.</title>
        <authorList>
            <consortium name="US DOE Joint Genome Institute"/>
            <person name="Copeland A."/>
            <person name="Lucas S."/>
            <person name="Lapidus A."/>
            <person name="Barry K."/>
            <person name="Detter J.C."/>
            <person name="Glavina del Rio T."/>
            <person name="Hammon N."/>
            <person name="Israni S."/>
            <person name="Dalin E."/>
            <person name="Tice H."/>
            <person name="Pitluck S."/>
            <person name="Chertkov O."/>
            <person name="Brettin T."/>
            <person name="Bruce D."/>
            <person name="Han C."/>
            <person name="Tapia R."/>
            <person name="Gilna P."/>
            <person name="Schmutz J."/>
            <person name="Larimer F."/>
            <person name="Land M."/>
            <person name="Hauser L."/>
            <person name="Kyrpides N."/>
            <person name="Mikhailova N."/>
            <person name="Richardson P."/>
        </authorList>
    </citation>
    <scope>NUCLEOTIDE SEQUENCE</scope>
    <source>
        <strain evidence="2">BNC1</strain>
    </source>
</reference>
<dbReference type="Pfam" id="PF13379">
    <property type="entry name" value="NMT1_2"/>
    <property type="match status" value="1"/>
</dbReference>
<dbReference type="Gene3D" id="3.40.190.10">
    <property type="entry name" value="Periplasmic binding protein-like II"/>
    <property type="match status" value="2"/>
</dbReference>
<dbReference type="EMBL" id="CP000390">
    <property type="protein sequence ID" value="ABG64336.1"/>
    <property type="molecule type" value="Genomic_DNA"/>
</dbReference>
<sequence length="340" mass="36830" precursor="true">MRFKLSTAVVVICAFVSPVQAADKVTAAFSSHGFAFLVPLVADANGLFADEGIEAELTATGGDSKALAALVGGSVDVGFLAAPTVLKARQQNVPVKMLGYILNQYPTNFVMSDEWVKEHNITSETPLNDRFKALKNTTLGITSPGSGTDLIMRFMAGEAGLDPDRDLTLSTLGTTPTIGAAFSQGRIDGFALSAPIPEIAIANDNAHMIVRYSAGEVDALDGILYTSVAFHENMIEENPDLVVRFLRTQQAAIDLIRDPERSAQARDATWNKYYPKIDKAMFDQIWEDWKSAWPASIVIPEDALAKAVDFNNRFTGDVIELDEAKLSVDNTLAKQALNQE</sequence>
<dbReference type="KEGG" id="mes:Meso_2964"/>
<keyword evidence="1" id="KW-0732">Signal</keyword>
<name>Q11E39_CHESB</name>
<feature type="chain" id="PRO_5004180038" evidence="1">
    <location>
        <begin position="22"/>
        <end position="340"/>
    </location>
</feature>